<sequence>MNPTNIRRAFVLVHRYVGLAITLFLIIVGLTGCLLAFQPELNRIVTPHLFPPERAGQSLSLIKLIERAERLAPEARINLIDIGMPETVMIRLEPGNSAEAGNPATLGFSELFLDPFSGDELGRRLTGEGLPTGMDNLMPFIFRLHYNLSLGELGAWLLGIAALLWTIDCFVSLYLTLPAITRTNKSVPGSQLRRSFLGRWKPAWLVKWQASTYRLNFDLHRAGGLWVWLALLIFAWSSVYMNLHDIVYAPVTRQVFDYPPPYWELPKQETRLKNPAVDWPQAIEIADRLMAEQSQLHGFSIEKPVGLRLDRARHLYIYTVRSSRDIQDRRGRTRLVFDANNGELKQLQLPTGQHSGVTVTMWLNALHDANVFGLPYRIFVSVLGLLIVMLAMTGIYIWWKKRSARASSRPLGTVE</sequence>
<dbReference type="PANTHER" id="PTHR34219:SF5">
    <property type="entry name" value="BLR4505 PROTEIN"/>
    <property type="match status" value="1"/>
</dbReference>
<evidence type="ECO:0000313" key="2">
    <source>
        <dbReference type="EMBL" id="MBK7415001.1"/>
    </source>
</evidence>
<organism evidence="2 3">
    <name type="scientific">Candidatus Dechloromonas phosphorivorans</name>
    <dbReference type="NCBI Taxonomy" id="2899244"/>
    <lineage>
        <taxon>Bacteria</taxon>
        <taxon>Pseudomonadati</taxon>
        <taxon>Pseudomonadota</taxon>
        <taxon>Betaproteobacteria</taxon>
        <taxon>Rhodocyclales</taxon>
        <taxon>Azonexaceae</taxon>
        <taxon>Dechloromonas</taxon>
    </lineage>
</organism>
<protein>
    <submittedName>
        <fullName evidence="2">PepSY domain-containing protein</fullName>
    </submittedName>
</protein>
<proteinExistence type="predicted"/>
<dbReference type="Pfam" id="PF03929">
    <property type="entry name" value="PepSY_TM"/>
    <property type="match status" value="1"/>
</dbReference>
<feature type="transmembrane region" description="Helical" evidence="1">
    <location>
        <begin position="12"/>
        <end position="37"/>
    </location>
</feature>
<keyword evidence="1" id="KW-0472">Membrane</keyword>
<keyword evidence="1" id="KW-0812">Transmembrane</keyword>
<reference evidence="2 3" key="1">
    <citation type="submission" date="2020-10" db="EMBL/GenBank/DDBJ databases">
        <title>Connecting structure to function with the recovery of over 1000 high-quality activated sludge metagenome-assembled genomes encoding full-length rRNA genes using long-read sequencing.</title>
        <authorList>
            <person name="Singleton C.M."/>
            <person name="Petriglieri F."/>
            <person name="Kristensen J.M."/>
            <person name="Kirkegaard R.H."/>
            <person name="Michaelsen T.Y."/>
            <person name="Andersen M.H."/>
            <person name="Karst S.M."/>
            <person name="Dueholm M.S."/>
            <person name="Nielsen P.H."/>
            <person name="Albertsen M."/>
        </authorList>
    </citation>
    <scope>NUCLEOTIDE SEQUENCE [LARGE SCALE GENOMIC DNA]</scope>
    <source>
        <strain evidence="2">EsbW_18-Q3-R4-48_BATAC.463</strain>
    </source>
</reference>
<accession>A0A935KA39</accession>
<dbReference type="AlphaFoldDB" id="A0A935KA39"/>
<evidence type="ECO:0000256" key="1">
    <source>
        <dbReference type="SAM" id="Phobius"/>
    </source>
</evidence>
<gene>
    <name evidence="2" type="ORF">IPJ38_07640</name>
</gene>
<dbReference type="Proteomes" id="UP000739411">
    <property type="component" value="Unassembled WGS sequence"/>
</dbReference>
<feature type="transmembrane region" description="Helical" evidence="1">
    <location>
        <begin position="153"/>
        <end position="177"/>
    </location>
</feature>
<dbReference type="PANTHER" id="PTHR34219">
    <property type="entry name" value="IRON-REGULATED INNER MEMBRANE PROTEIN-RELATED"/>
    <property type="match status" value="1"/>
</dbReference>
<evidence type="ECO:0000313" key="3">
    <source>
        <dbReference type="Proteomes" id="UP000739411"/>
    </source>
</evidence>
<dbReference type="EMBL" id="JADJMS010000015">
    <property type="protein sequence ID" value="MBK7415001.1"/>
    <property type="molecule type" value="Genomic_DNA"/>
</dbReference>
<keyword evidence="1" id="KW-1133">Transmembrane helix</keyword>
<name>A0A935KA39_9RHOO</name>
<dbReference type="InterPro" id="IPR005625">
    <property type="entry name" value="PepSY-ass_TM"/>
</dbReference>
<feature type="transmembrane region" description="Helical" evidence="1">
    <location>
        <begin position="378"/>
        <end position="399"/>
    </location>
</feature>
<dbReference type="PROSITE" id="PS51257">
    <property type="entry name" value="PROKAR_LIPOPROTEIN"/>
    <property type="match status" value="1"/>
</dbReference>
<comment type="caution">
    <text evidence="2">The sequence shown here is derived from an EMBL/GenBank/DDBJ whole genome shotgun (WGS) entry which is preliminary data.</text>
</comment>
<feature type="transmembrane region" description="Helical" evidence="1">
    <location>
        <begin position="223"/>
        <end position="243"/>
    </location>
</feature>